<reference evidence="1" key="1">
    <citation type="journal article" date="2014" name="Int. J. Syst. Evol. Microbiol.">
        <title>Complete genome sequence of Corynebacterium casei LMG S-19264T (=DSM 44701T), isolated from a smear-ripened cheese.</title>
        <authorList>
            <consortium name="US DOE Joint Genome Institute (JGI-PGF)"/>
            <person name="Walter F."/>
            <person name="Albersmeier A."/>
            <person name="Kalinowski J."/>
            <person name="Ruckert C."/>
        </authorList>
    </citation>
    <scope>NUCLEOTIDE SEQUENCE</scope>
    <source>
        <strain evidence="1">KCTC 12368</strain>
    </source>
</reference>
<keyword evidence="2" id="KW-1185">Reference proteome</keyword>
<evidence type="ECO:0000313" key="1">
    <source>
        <dbReference type="EMBL" id="GGZ22703.1"/>
    </source>
</evidence>
<protein>
    <submittedName>
        <fullName evidence="1">Uncharacterized protein</fullName>
    </submittedName>
</protein>
<proteinExistence type="predicted"/>
<accession>A0A918PVX8</accession>
<dbReference type="Proteomes" id="UP000619457">
    <property type="component" value="Unassembled WGS sequence"/>
</dbReference>
<dbReference type="AlphaFoldDB" id="A0A918PVX8"/>
<evidence type="ECO:0000313" key="2">
    <source>
        <dbReference type="Proteomes" id="UP000619457"/>
    </source>
</evidence>
<name>A0A918PVX8_9BACT</name>
<sequence length="149" mass="16932">MGLAEKEHFAGFEFINMKKDINFHPVTGVKLAIAKTEENGSTEWGVYIINLNLIELSNVMITSKGYGLIDGEEKKTSTLRHMITELGPESMAKVEPIDPNLFVLNNEFWVSYYILDQIFDKKFVFVEGSMDETNVHHIPELDLQGVLHS</sequence>
<dbReference type="EMBL" id="BMWX01000002">
    <property type="protein sequence ID" value="GGZ22703.1"/>
    <property type="molecule type" value="Genomic_DNA"/>
</dbReference>
<comment type="caution">
    <text evidence="1">The sequence shown here is derived from an EMBL/GenBank/DDBJ whole genome shotgun (WGS) entry which is preliminary data.</text>
</comment>
<reference evidence="1" key="2">
    <citation type="submission" date="2020-09" db="EMBL/GenBank/DDBJ databases">
        <authorList>
            <person name="Sun Q."/>
            <person name="Kim S."/>
        </authorList>
    </citation>
    <scope>NUCLEOTIDE SEQUENCE</scope>
    <source>
        <strain evidence="1">KCTC 12368</strain>
    </source>
</reference>
<organism evidence="1 2">
    <name type="scientific">Echinicola pacifica</name>
    <dbReference type="NCBI Taxonomy" id="346377"/>
    <lineage>
        <taxon>Bacteria</taxon>
        <taxon>Pseudomonadati</taxon>
        <taxon>Bacteroidota</taxon>
        <taxon>Cytophagia</taxon>
        <taxon>Cytophagales</taxon>
        <taxon>Cyclobacteriaceae</taxon>
        <taxon>Echinicola</taxon>
    </lineage>
</organism>
<gene>
    <name evidence="1" type="ORF">GCM10007049_14410</name>
</gene>